<protein>
    <submittedName>
        <fullName evidence="1">Uncharacterized protein</fullName>
    </submittedName>
</protein>
<reference evidence="1 2" key="1">
    <citation type="submission" date="2019-08" db="EMBL/GenBank/DDBJ databases">
        <title>Bradymonadales sp. TMQ4.</title>
        <authorList>
            <person name="Liang Q."/>
        </authorList>
    </citation>
    <scope>NUCLEOTIDE SEQUENCE [LARGE SCALE GENOMIC DNA]</scope>
    <source>
        <strain evidence="1 2">TMQ4</strain>
    </source>
</reference>
<proteinExistence type="predicted"/>
<gene>
    <name evidence="1" type="ORF">FRC98_00030</name>
</gene>
<keyword evidence="2" id="KW-1185">Reference proteome</keyword>
<dbReference type="Proteomes" id="UP000321412">
    <property type="component" value="Unassembled WGS sequence"/>
</dbReference>
<sequence length="199" mass="22104">MSLRTPLHLRSHAISLLLIVSVLLLAVGCKNARLAPPLTDEEIAEYTEGQPKVFVPRGGALGFDQFEALHLGMAQDEAMAELERICGKLEVYEGGWRHKDASFHGCVLENEDGSQTVIRGGFWPFNDNRLSTLELKSRNLSPGLVRARFAQVAGPLEEDLPRRGTLMMASDRYRLFANWDDGGQGPTHLTIGYQPDLFE</sequence>
<dbReference type="RefSeq" id="WP_146979267.1">
    <property type="nucleotide sequence ID" value="NZ_VOSM01000001.1"/>
</dbReference>
<comment type="caution">
    <text evidence="1">The sequence shown here is derived from an EMBL/GenBank/DDBJ whole genome shotgun (WGS) entry which is preliminary data.</text>
</comment>
<dbReference type="PROSITE" id="PS51257">
    <property type="entry name" value="PROKAR_LIPOPROTEIN"/>
    <property type="match status" value="1"/>
</dbReference>
<name>A0A5C6XA51_9DELT</name>
<accession>A0A5C6XA51</accession>
<dbReference type="OrthoDB" id="5506648at2"/>
<dbReference type="AlphaFoldDB" id="A0A5C6XA51"/>
<evidence type="ECO:0000313" key="2">
    <source>
        <dbReference type="Proteomes" id="UP000321412"/>
    </source>
</evidence>
<dbReference type="EMBL" id="VOSM01000001">
    <property type="protein sequence ID" value="TXD38827.1"/>
    <property type="molecule type" value="Genomic_DNA"/>
</dbReference>
<organism evidence="1 2">
    <name type="scientific">Lujinxingia vulgaris</name>
    <dbReference type="NCBI Taxonomy" id="2600176"/>
    <lineage>
        <taxon>Bacteria</taxon>
        <taxon>Deltaproteobacteria</taxon>
        <taxon>Bradymonadales</taxon>
        <taxon>Lujinxingiaceae</taxon>
        <taxon>Lujinxingia</taxon>
    </lineage>
</organism>
<evidence type="ECO:0000313" key="1">
    <source>
        <dbReference type="EMBL" id="TXD38827.1"/>
    </source>
</evidence>